<feature type="transmembrane region" description="Helical" evidence="1">
    <location>
        <begin position="5"/>
        <end position="28"/>
    </location>
</feature>
<organism evidence="3 4">
    <name type="scientific">Desulforamulus hydrothermalis Lam5 = DSM 18033</name>
    <dbReference type="NCBI Taxonomy" id="1121428"/>
    <lineage>
        <taxon>Bacteria</taxon>
        <taxon>Bacillati</taxon>
        <taxon>Bacillota</taxon>
        <taxon>Clostridia</taxon>
        <taxon>Eubacteriales</taxon>
        <taxon>Peptococcaceae</taxon>
        <taxon>Desulforamulus</taxon>
    </lineage>
</organism>
<comment type="caution">
    <text evidence="3">The sequence shown here is derived from an EMBL/GenBank/DDBJ whole genome shotgun (WGS) entry which is preliminary data.</text>
</comment>
<protein>
    <submittedName>
        <fullName evidence="3">Abortive infection protein</fullName>
    </submittedName>
</protein>
<dbReference type="GO" id="GO:0080120">
    <property type="term" value="P:CAAX-box protein maturation"/>
    <property type="evidence" value="ECO:0007669"/>
    <property type="project" value="UniProtKB-ARBA"/>
</dbReference>
<keyword evidence="1" id="KW-0472">Membrane</keyword>
<dbReference type="RefSeq" id="WP_008410213.1">
    <property type="nucleotide sequence ID" value="NZ_CAOS01000003.1"/>
</dbReference>
<proteinExistence type="predicted"/>
<evidence type="ECO:0000313" key="4">
    <source>
        <dbReference type="Proteomes" id="UP000009315"/>
    </source>
</evidence>
<dbReference type="STRING" id="1121428.DESHY_110312"/>
<dbReference type="GO" id="GO:0004175">
    <property type="term" value="F:endopeptidase activity"/>
    <property type="evidence" value="ECO:0007669"/>
    <property type="project" value="UniProtKB-ARBA"/>
</dbReference>
<dbReference type="InterPro" id="IPR003675">
    <property type="entry name" value="Rce1/LyrA-like_dom"/>
</dbReference>
<dbReference type="Proteomes" id="UP000009315">
    <property type="component" value="Unassembled WGS sequence"/>
</dbReference>
<evidence type="ECO:0000256" key="1">
    <source>
        <dbReference type="SAM" id="Phobius"/>
    </source>
</evidence>
<feature type="transmembrane region" description="Helical" evidence="1">
    <location>
        <begin position="107"/>
        <end position="128"/>
    </location>
</feature>
<keyword evidence="1" id="KW-0812">Transmembrane</keyword>
<accession>K8E7B6</accession>
<feature type="domain" description="CAAX prenyl protease 2/Lysostaphin resistance protein A-like" evidence="2">
    <location>
        <begin position="89"/>
        <end position="171"/>
    </location>
</feature>
<feature type="transmembrane region" description="Helical" evidence="1">
    <location>
        <begin position="48"/>
        <end position="71"/>
    </location>
</feature>
<feature type="transmembrane region" description="Helical" evidence="1">
    <location>
        <begin position="135"/>
        <end position="152"/>
    </location>
</feature>
<evidence type="ECO:0000259" key="2">
    <source>
        <dbReference type="Pfam" id="PF02517"/>
    </source>
</evidence>
<dbReference type="eggNOG" id="COG1266">
    <property type="taxonomic scope" value="Bacteria"/>
</dbReference>
<keyword evidence="4" id="KW-1185">Reference proteome</keyword>
<dbReference type="AlphaFoldDB" id="K8E7B6"/>
<name>K8E7B6_9FIRM</name>
<keyword evidence="1" id="KW-1133">Transmembrane helix</keyword>
<gene>
    <name evidence="3" type="ORF">DESHY_110312</name>
</gene>
<evidence type="ECO:0000313" key="3">
    <source>
        <dbReference type="EMBL" id="CCO07368.1"/>
    </source>
</evidence>
<feature type="transmembrane region" description="Helical" evidence="1">
    <location>
        <begin position="83"/>
        <end position="101"/>
    </location>
</feature>
<dbReference type="OrthoDB" id="1523022at2"/>
<dbReference type="Pfam" id="PF02517">
    <property type="entry name" value="Rce1-like"/>
    <property type="match status" value="1"/>
</dbReference>
<sequence length="195" mass="21572">MDKKLLLKAALLSQTVILSVGLALLWLFNVRHGVGWADIFRLGEASLVFGWGSLLAAGLVLLQILLFFMVPHNLLLDDGTNKTFYSFSYFTLVLLMGLGAISEELLFRAALQPVLGIVMTSALFAVIHVRYLKKWVLLLGTFAMSVALGWLYQMTQVIWAPVWAHFLVNFVMICCGKNGLFVPEEPSGLPPAENS</sequence>
<reference evidence="3 4" key="1">
    <citation type="journal article" date="2013" name="Genome Announc.">
        <title>Genome Sequence of the Sulfate-Reducing Bacterium Desulfotomaculum hydrothermale Lam5(T).</title>
        <authorList>
            <person name="Amin O."/>
            <person name="Fardeau M.L."/>
            <person name="Valette O."/>
            <person name="Hirschler-Rea A."/>
            <person name="Barbe V."/>
            <person name="Medigue C."/>
            <person name="Vacherie B."/>
            <person name="Ollivier B."/>
            <person name="Bertin P.N."/>
            <person name="Dolla A."/>
        </authorList>
    </citation>
    <scope>NUCLEOTIDE SEQUENCE [LARGE SCALE GENOMIC DNA]</scope>
    <source>
        <strain evidence="4">Lam5 / DSM 18033</strain>
    </source>
</reference>
<feature type="transmembrane region" description="Helical" evidence="1">
    <location>
        <begin position="158"/>
        <end position="176"/>
    </location>
</feature>
<dbReference type="EMBL" id="CAOS01000003">
    <property type="protein sequence ID" value="CCO07368.1"/>
    <property type="molecule type" value="Genomic_DNA"/>
</dbReference>